<dbReference type="AlphaFoldDB" id="A9DNG6"/>
<dbReference type="OrthoDB" id="752086at2"/>
<reference evidence="2 3" key="1">
    <citation type="journal article" date="2011" name="J. Bacteriol.">
        <title>Genome sequence of the algicidal bacterium Kordia algicida OT-1.</title>
        <authorList>
            <person name="Lee H.S."/>
            <person name="Kang S.G."/>
            <person name="Kwon K.K."/>
            <person name="Lee J.H."/>
            <person name="Kim S.J."/>
        </authorList>
    </citation>
    <scope>NUCLEOTIDE SEQUENCE [LARGE SCALE GENOMIC DNA]</scope>
    <source>
        <strain evidence="2 3">OT-1</strain>
    </source>
</reference>
<dbReference type="eggNOG" id="ENOG503361E">
    <property type="taxonomic scope" value="Bacteria"/>
</dbReference>
<organism evidence="2 3">
    <name type="scientific">Kordia algicida OT-1</name>
    <dbReference type="NCBI Taxonomy" id="391587"/>
    <lineage>
        <taxon>Bacteria</taxon>
        <taxon>Pseudomonadati</taxon>
        <taxon>Bacteroidota</taxon>
        <taxon>Flavobacteriia</taxon>
        <taxon>Flavobacteriales</taxon>
        <taxon>Flavobacteriaceae</taxon>
        <taxon>Kordia</taxon>
    </lineage>
</organism>
<comment type="caution">
    <text evidence="2">The sequence shown here is derived from an EMBL/GenBank/DDBJ whole genome shotgun (WGS) entry which is preliminary data.</text>
</comment>
<gene>
    <name evidence="2" type="ORF">KAOT1_18527</name>
</gene>
<sequence>MSSRETILIPTDPAPAKYGITEKKKQEIDLLTQEVLNAEDEVQQYQAIVDSLKQKSTKLDAELATAEANKTQALNNKNSVDTLANHAKDLYQSSKLTHTESAKAESDIKGVAIQVNTVINKLIYSAEVINKLSNLVIRKKAINPLISDELVTMVTEASTNANNAVALTLVALESVFAAQATTIESKSAMSLELLQSRKLYEFITGHKVRNDKNATNKTSLLYYLDQAYNITSNMYEKTLAASEDNASQLNAAQVSLSKAQVKLQSLQSGLAAANAAALAS</sequence>
<dbReference type="Proteomes" id="UP000002945">
    <property type="component" value="Unassembled WGS sequence"/>
</dbReference>
<evidence type="ECO:0000313" key="3">
    <source>
        <dbReference type="Proteomes" id="UP000002945"/>
    </source>
</evidence>
<keyword evidence="1" id="KW-0175">Coiled coil</keyword>
<dbReference type="RefSeq" id="WP_007096237.1">
    <property type="nucleotide sequence ID" value="NZ_CP142125.1"/>
</dbReference>
<dbReference type="EMBL" id="ABIB01000002">
    <property type="protein sequence ID" value="EDP97186.1"/>
    <property type="molecule type" value="Genomic_DNA"/>
</dbReference>
<dbReference type="STRING" id="391587.KAOT1_18527"/>
<feature type="coiled-coil region" evidence="1">
    <location>
        <begin position="21"/>
        <end position="69"/>
    </location>
</feature>
<proteinExistence type="predicted"/>
<name>A9DNG6_9FLAO</name>
<evidence type="ECO:0000256" key="1">
    <source>
        <dbReference type="SAM" id="Coils"/>
    </source>
</evidence>
<dbReference type="HOGENOM" id="CLU_993158_0_0_10"/>
<evidence type="ECO:0000313" key="2">
    <source>
        <dbReference type="EMBL" id="EDP97186.1"/>
    </source>
</evidence>
<accession>A9DNG6</accession>
<keyword evidence="3" id="KW-1185">Reference proteome</keyword>
<protein>
    <submittedName>
        <fullName evidence="2">Uncharacterized protein</fullName>
    </submittedName>
</protein>